<dbReference type="Pfam" id="PF00015">
    <property type="entry name" value="MCPsignal"/>
    <property type="match status" value="1"/>
</dbReference>
<evidence type="ECO:0000259" key="7">
    <source>
        <dbReference type="PROSITE" id="PS50885"/>
    </source>
</evidence>
<keyword evidence="5" id="KW-0472">Membrane</keyword>
<dbReference type="Pfam" id="PF00672">
    <property type="entry name" value="HAMP"/>
    <property type="match status" value="1"/>
</dbReference>
<evidence type="ECO:0000313" key="9">
    <source>
        <dbReference type="Proteomes" id="UP000613266"/>
    </source>
</evidence>
<dbReference type="GO" id="GO:0007165">
    <property type="term" value="P:signal transduction"/>
    <property type="evidence" value="ECO:0007669"/>
    <property type="project" value="UniProtKB-KW"/>
</dbReference>
<dbReference type="SMART" id="SM00283">
    <property type="entry name" value="MA"/>
    <property type="match status" value="1"/>
</dbReference>
<dbReference type="PANTHER" id="PTHR43531">
    <property type="entry name" value="PROTEIN ICFG"/>
    <property type="match status" value="1"/>
</dbReference>
<dbReference type="Gene3D" id="1.10.287.950">
    <property type="entry name" value="Methyl-accepting chemotaxis protein"/>
    <property type="match status" value="1"/>
</dbReference>
<keyword evidence="5" id="KW-0812">Transmembrane</keyword>
<evidence type="ECO:0000256" key="5">
    <source>
        <dbReference type="SAM" id="Phobius"/>
    </source>
</evidence>
<dbReference type="PROSITE" id="PS50885">
    <property type="entry name" value="HAMP"/>
    <property type="match status" value="1"/>
</dbReference>
<name>A0A931J1V4_9BURK</name>
<keyword evidence="9" id="KW-1185">Reference proteome</keyword>
<dbReference type="PRINTS" id="PR00260">
    <property type="entry name" value="CHEMTRNSDUCR"/>
</dbReference>
<dbReference type="GO" id="GO:0006935">
    <property type="term" value="P:chemotaxis"/>
    <property type="evidence" value="ECO:0007669"/>
    <property type="project" value="InterPro"/>
</dbReference>
<protein>
    <submittedName>
        <fullName evidence="8">HAMP domain-containing protein</fullName>
    </submittedName>
</protein>
<dbReference type="AlphaFoldDB" id="A0A931J1V4"/>
<organism evidence="8 9">
    <name type="scientific">Inhella proteolytica</name>
    <dbReference type="NCBI Taxonomy" id="2795029"/>
    <lineage>
        <taxon>Bacteria</taxon>
        <taxon>Pseudomonadati</taxon>
        <taxon>Pseudomonadota</taxon>
        <taxon>Betaproteobacteria</taxon>
        <taxon>Burkholderiales</taxon>
        <taxon>Sphaerotilaceae</taxon>
        <taxon>Inhella</taxon>
    </lineage>
</organism>
<keyword evidence="2" id="KW-0488">Methylation</keyword>
<evidence type="ECO:0000256" key="1">
    <source>
        <dbReference type="ARBA" id="ARBA00004370"/>
    </source>
</evidence>
<evidence type="ECO:0000313" key="8">
    <source>
        <dbReference type="EMBL" id="MBH9576148.1"/>
    </source>
</evidence>
<evidence type="ECO:0000256" key="4">
    <source>
        <dbReference type="PROSITE-ProRule" id="PRU00284"/>
    </source>
</evidence>
<dbReference type="PROSITE" id="PS50111">
    <property type="entry name" value="CHEMOTAXIS_TRANSDUC_2"/>
    <property type="match status" value="1"/>
</dbReference>
<dbReference type="SMART" id="SM00304">
    <property type="entry name" value="HAMP"/>
    <property type="match status" value="1"/>
</dbReference>
<keyword evidence="4" id="KW-0807">Transducer</keyword>
<accession>A0A931J1V4</accession>
<dbReference type="SUPFAM" id="SSF58104">
    <property type="entry name" value="Methyl-accepting chemotaxis protein (MCP) signaling domain"/>
    <property type="match status" value="1"/>
</dbReference>
<dbReference type="InterPro" id="IPR003660">
    <property type="entry name" value="HAMP_dom"/>
</dbReference>
<feature type="domain" description="Methyl-accepting transducer" evidence="6">
    <location>
        <begin position="264"/>
        <end position="493"/>
    </location>
</feature>
<dbReference type="GO" id="GO:0005886">
    <property type="term" value="C:plasma membrane"/>
    <property type="evidence" value="ECO:0007669"/>
    <property type="project" value="TreeGrafter"/>
</dbReference>
<feature type="transmembrane region" description="Helical" evidence="5">
    <location>
        <begin position="187"/>
        <end position="205"/>
    </location>
</feature>
<evidence type="ECO:0000256" key="3">
    <source>
        <dbReference type="ARBA" id="ARBA00029447"/>
    </source>
</evidence>
<dbReference type="FunFam" id="1.10.287.950:FF:000001">
    <property type="entry name" value="Methyl-accepting chemotaxis sensory transducer"/>
    <property type="match status" value="1"/>
</dbReference>
<dbReference type="InterPro" id="IPR051310">
    <property type="entry name" value="MCP_chemotaxis"/>
</dbReference>
<dbReference type="InterPro" id="IPR004089">
    <property type="entry name" value="MCPsignal_dom"/>
</dbReference>
<feature type="domain" description="HAMP" evidence="7">
    <location>
        <begin position="207"/>
        <end position="259"/>
    </location>
</feature>
<feature type="transmembrane region" description="Helical" evidence="5">
    <location>
        <begin position="14"/>
        <end position="34"/>
    </location>
</feature>
<dbReference type="InterPro" id="IPR004090">
    <property type="entry name" value="Chemotax_Me-accpt_rcpt"/>
</dbReference>
<reference evidence="8" key="1">
    <citation type="submission" date="2020-12" db="EMBL/GenBank/DDBJ databases">
        <title>The genome sequence of Inhella sp. 1Y17.</title>
        <authorList>
            <person name="Liu Y."/>
        </authorList>
    </citation>
    <scope>NUCLEOTIDE SEQUENCE</scope>
    <source>
        <strain evidence="8">1Y17</strain>
    </source>
</reference>
<dbReference type="PANTHER" id="PTHR43531:SF14">
    <property type="entry name" value="METHYL-ACCEPTING CHEMOTAXIS PROTEIN I-RELATED"/>
    <property type="match status" value="1"/>
</dbReference>
<sequence>MQFLSNLTVATRQMLVAVAASLAVLACAVVGLLGTRALAGHSEKAFVAKDVVADILPPPMYLIETRLVLSQAVEGSLPAAEAHKELQRLQGEYEARVQHWTAKPPFGLERQLLGAQHERAQAFLKGAQQLLDVLGEPEKAKAQLAEVHTLYQAHRAAVDETVQAANALAGEAMSAYDAGTRSAQRSLVLILVIGVLVMAALAWQVSRSILRPLNLAVKVTERVAAGDLSEDVPGQGPGELGQLMRALGQMDESLQRIVGAVRLSADSIATGAAEIAQGNADLSHRTEQQAANLEQTASSMSGLAESTRHNAEIARTASQLAGAASQVARNGGEVVARVVSTMDEISTSSRRINDIIGVIDGIAFQTNILALNAAVEAARAGEQGRGFAVVASEVRALAGRSAEAAKEIKNLIGQSVARVDQGNRLVAEAGSTMQEIVAQVRRVADLIGEIDSASQEQAQGIGKVGDAVTQIDQSTQQNASLVEQAAAAADSLRQQAVQLTELVAVFRLKA</sequence>
<comment type="caution">
    <text evidence="8">The sequence shown here is derived from an EMBL/GenBank/DDBJ whole genome shotgun (WGS) entry which is preliminary data.</text>
</comment>
<comment type="similarity">
    <text evidence="3">Belongs to the methyl-accepting chemotaxis (MCP) protein family.</text>
</comment>
<proteinExistence type="inferred from homology"/>
<dbReference type="GO" id="GO:0004888">
    <property type="term" value="F:transmembrane signaling receptor activity"/>
    <property type="evidence" value="ECO:0007669"/>
    <property type="project" value="InterPro"/>
</dbReference>
<dbReference type="Proteomes" id="UP000613266">
    <property type="component" value="Unassembled WGS sequence"/>
</dbReference>
<dbReference type="EMBL" id="JAEDAK010000002">
    <property type="protein sequence ID" value="MBH9576148.1"/>
    <property type="molecule type" value="Genomic_DNA"/>
</dbReference>
<keyword evidence="5" id="KW-1133">Transmembrane helix</keyword>
<evidence type="ECO:0000256" key="2">
    <source>
        <dbReference type="ARBA" id="ARBA00022481"/>
    </source>
</evidence>
<evidence type="ECO:0000259" key="6">
    <source>
        <dbReference type="PROSITE" id="PS50111"/>
    </source>
</evidence>
<dbReference type="CDD" id="cd11386">
    <property type="entry name" value="MCP_signal"/>
    <property type="match status" value="1"/>
</dbReference>
<dbReference type="CDD" id="cd06225">
    <property type="entry name" value="HAMP"/>
    <property type="match status" value="1"/>
</dbReference>
<comment type="subcellular location">
    <subcellularLocation>
        <location evidence="1">Membrane</location>
    </subcellularLocation>
</comment>
<gene>
    <name evidence="8" type="ORF">I7X39_04430</name>
</gene>
<dbReference type="RefSeq" id="WP_198109753.1">
    <property type="nucleotide sequence ID" value="NZ_JAEDAK010000002.1"/>
</dbReference>